<dbReference type="InterPro" id="IPR018743">
    <property type="entry name" value="DUF2292"/>
</dbReference>
<dbReference type="EMBL" id="JAUOZS010000001">
    <property type="protein sequence ID" value="MDT8901850.1"/>
    <property type="molecule type" value="Genomic_DNA"/>
</dbReference>
<dbReference type="Pfam" id="PF10055">
    <property type="entry name" value="DUF2292"/>
    <property type="match status" value="1"/>
</dbReference>
<protein>
    <submittedName>
        <fullName evidence="1">DUF2292 domain-containing protein</fullName>
    </submittedName>
</protein>
<dbReference type="RefSeq" id="WP_413780353.1">
    <property type="nucleotide sequence ID" value="NZ_JAUOZS010000001.1"/>
</dbReference>
<evidence type="ECO:0000313" key="1">
    <source>
        <dbReference type="EMBL" id="MDT8901850.1"/>
    </source>
</evidence>
<gene>
    <name evidence="1" type="ORF">Q4T40_11385</name>
</gene>
<evidence type="ECO:0000313" key="2">
    <source>
        <dbReference type="Proteomes" id="UP001254848"/>
    </source>
</evidence>
<sequence>MATKEEVVEQISREAHDSAGEINAIKYGKVTFTIQDGEVVLMETNKTKKPNPPRRGELKRG</sequence>
<keyword evidence="2" id="KW-1185">Reference proteome</keyword>
<reference evidence="1 2" key="1">
    <citation type="submission" date="2023-07" db="EMBL/GenBank/DDBJ databases">
        <title>The novel representative of Negativicutes class, Anaeroselena agilis gen. nov. sp. nov.</title>
        <authorList>
            <person name="Prokofeva M.I."/>
            <person name="Elcheninov A.G."/>
            <person name="Klyukina A."/>
            <person name="Kublanov I.V."/>
            <person name="Frolov E.N."/>
            <person name="Podosokorskaya O.A."/>
        </authorList>
    </citation>
    <scope>NUCLEOTIDE SEQUENCE [LARGE SCALE GENOMIC DNA]</scope>
    <source>
        <strain evidence="1 2">4137-cl</strain>
    </source>
</reference>
<name>A0ABU3NYH2_9FIRM</name>
<comment type="caution">
    <text evidence="1">The sequence shown here is derived from an EMBL/GenBank/DDBJ whole genome shotgun (WGS) entry which is preliminary data.</text>
</comment>
<organism evidence="1 2">
    <name type="scientific">Anaeroselena agilis</name>
    <dbReference type="NCBI Taxonomy" id="3063788"/>
    <lineage>
        <taxon>Bacteria</taxon>
        <taxon>Bacillati</taxon>
        <taxon>Bacillota</taxon>
        <taxon>Negativicutes</taxon>
        <taxon>Acetonemataceae</taxon>
        <taxon>Anaeroselena</taxon>
    </lineage>
</organism>
<accession>A0ABU3NYH2</accession>
<dbReference type="Proteomes" id="UP001254848">
    <property type="component" value="Unassembled WGS sequence"/>
</dbReference>
<proteinExistence type="predicted"/>